<evidence type="ECO:0008006" key="4">
    <source>
        <dbReference type="Google" id="ProtNLM"/>
    </source>
</evidence>
<gene>
    <name evidence="2" type="ORF">BaRGS_00006547</name>
</gene>
<protein>
    <recommendedName>
        <fullName evidence="4">Secreted protein</fullName>
    </recommendedName>
</protein>
<dbReference type="Proteomes" id="UP001519460">
    <property type="component" value="Unassembled WGS sequence"/>
</dbReference>
<dbReference type="AlphaFoldDB" id="A0ABD0LSM4"/>
<evidence type="ECO:0000313" key="2">
    <source>
        <dbReference type="EMBL" id="KAK7502183.1"/>
    </source>
</evidence>
<evidence type="ECO:0000313" key="3">
    <source>
        <dbReference type="Proteomes" id="UP001519460"/>
    </source>
</evidence>
<keyword evidence="1" id="KW-0732">Signal</keyword>
<evidence type="ECO:0000256" key="1">
    <source>
        <dbReference type="SAM" id="SignalP"/>
    </source>
</evidence>
<sequence>MLPQSLLHISLCYSVCLLHLPDFREHTCTTKRRTQWRVTEEVRCEYLAVTGTDRGDHEWLGTSTSTRSVGAGVPYGGALSVLVACLSR</sequence>
<keyword evidence="3" id="KW-1185">Reference proteome</keyword>
<reference evidence="2 3" key="1">
    <citation type="journal article" date="2023" name="Sci. Data">
        <title>Genome assembly of the Korean intertidal mud-creeper Batillaria attramentaria.</title>
        <authorList>
            <person name="Patra A.K."/>
            <person name="Ho P.T."/>
            <person name="Jun S."/>
            <person name="Lee S.J."/>
            <person name="Kim Y."/>
            <person name="Won Y.J."/>
        </authorList>
    </citation>
    <scope>NUCLEOTIDE SEQUENCE [LARGE SCALE GENOMIC DNA]</scope>
    <source>
        <strain evidence="2">Wonlab-2016</strain>
    </source>
</reference>
<dbReference type="EMBL" id="JACVVK020000027">
    <property type="protein sequence ID" value="KAK7502183.1"/>
    <property type="molecule type" value="Genomic_DNA"/>
</dbReference>
<accession>A0ABD0LSM4</accession>
<feature type="chain" id="PRO_5044811736" description="Secreted protein" evidence="1">
    <location>
        <begin position="18"/>
        <end position="88"/>
    </location>
</feature>
<proteinExistence type="predicted"/>
<feature type="signal peptide" evidence="1">
    <location>
        <begin position="1"/>
        <end position="17"/>
    </location>
</feature>
<comment type="caution">
    <text evidence="2">The sequence shown here is derived from an EMBL/GenBank/DDBJ whole genome shotgun (WGS) entry which is preliminary data.</text>
</comment>
<organism evidence="2 3">
    <name type="scientific">Batillaria attramentaria</name>
    <dbReference type="NCBI Taxonomy" id="370345"/>
    <lineage>
        <taxon>Eukaryota</taxon>
        <taxon>Metazoa</taxon>
        <taxon>Spiralia</taxon>
        <taxon>Lophotrochozoa</taxon>
        <taxon>Mollusca</taxon>
        <taxon>Gastropoda</taxon>
        <taxon>Caenogastropoda</taxon>
        <taxon>Sorbeoconcha</taxon>
        <taxon>Cerithioidea</taxon>
        <taxon>Batillariidae</taxon>
        <taxon>Batillaria</taxon>
    </lineage>
</organism>
<name>A0ABD0LSM4_9CAEN</name>